<name>A0A9C6X619_FRAOC</name>
<feature type="compositionally biased region" description="Low complexity" evidence="1">
    <location>
        <begin position="112"/>
        <end position="129"/>
    </location>
</feature>
<dbReference type="OrthoDB" id="3800937at2759"/>
<feature type="compositionally biased region" description="Low complexity" evidence="1">
    <location>
        <begin position="40"/>
        <end position="73"/>
    </location>
</feature>
<dbReference type="KEGG" id="foc:127750995"/>
<dbReference type="GeneID" id="127750995"/>
<sequence length="179" mass="18586">MLLQSPRGPRGHPQLMGRGLPSGPPPLAPAPHTPTRSASGGPPMMGPLGPLPLGAVIRQQQPGAAGQGATVGASLHSSNDSGFSNEPPAAPEIDYSDDEPSRGGDSTPRANGSPSDSPRGSGSPRGSPGSEERALSNVKGWLLYKSALDLWDDVEAQREHRGGRAPPCWLRPQIFSPER</sequence>
<proteinExistence type="predicted"/>
<evidence type="ECO:0000256" key="1">
    <source>
        <dbReference type="SAM" id="MobiDB-lite"/>
    </source>
</evidence>
<reference evidence="3" key="1">
    <citation type="submission" date="2025-08" db="UniProtKB">
        <authorList>
            <consortium name="RefSeq"/>
        </authorList>
    </citation>
    <scope>IDENTIFICATION</scope>
    <source>
        <tissue evidence="3">Whole organism</tissue>
    </source>
</reference>
<gene>
    <name evidence="3" type="primary">LOC127750995</name>
</gene>
<dbReference type="AlphaFoldDB" id="A0A9C6X619"/>
<protein>
    <submittedName>
        <fullName evidence="3">Collagen alpha-1(I) chain-like</fullName>
    </submittedName>
</protein>
<evidence type="ECO:0000313" key="3">
    <source>
        <dbReference type="RefSeq" id="XP_052129812.1"/>
    </source>
</evidence>
<keyword evidence="2" id="KW-1185">Reference proteome</keyword>
<feature type="region of interest" description="Disordered" evidence="1">
    <location>
        <begin position="1"/>
        <end position="134"/>
    </location>
</feature>
<feature type="compositionally biased region" description="Polar residues" evidence="1">
    <location>
        <begin position="75"/>
        <end position="84"/>
    </location>
</feature>
<organism evidence="2 3">
    <name type="scientific">Frankliniella occidentalis</name>
    <name type="common">Western flower thrips</name>
    <name type="synonym">Euthrips occidentalis</name>
    <dbReference type="NCBI Taxonomy" id="133901"/>
    <lineage>
        <taxon>Eukaryota</taxon>
        <taxon>Metazoa</taxon>
        <taxon>Ecdysozoa</taxon>
        <taxon>Arthropoda</taxon>
        <taxon>Hexapoda</taxon>
        <taxon>Insecta</taxon>
        <taxon>Pterygota</taxon>
        <taxon>Neoptera</taxon>
        <taxon>Paraneoptera</taxon>
        <taxon>Thysanoptera</taxon>
        <taxon>Terebrantia</taxon>
        <taxon>Thripoidea</taxon>
        <taxon>Thripidae</taxon>
        <taxon>Frankliniella</taxon>
    </lineage>
</organism>
<dbReference type="RefSeq" id="XP_052129812.1">
    <property type="nucleotide sequence ID" value="XM_052273852.1"/>
</dbReference>
<feature type="compositionally biased region" description="Pro residues" evidence="1">
    <location>
        <begin position="22"/>
        <end position="32"/>
    </location>
</feature>
<dbReference type="Proteomes" id="UP000504606">
    <property type="component" value="Unplaced"/>
</dbReference>
<evidence type="ECO:0000313" key="2">
    <source>
        <dbReference type="Proteomes" id="UP000504606"/>
    </source>
</evidence>
<accession>A0A9C6X619</accession>